<evidence type="ECO:0000256" key="4">
    <source>
        <dbReference type="PIRSR" id="PIRSR001365-2"/>
    </source>
</evidence>
<dbReference type="PANTHER" id="PTHR42849">
    <property type="entry name" value="N-ACETYLNEURAMINATE LYASE"/>
    <property type="match status" value="1"/>
</dbReference>
<feature type="binding site" evidence="4">
    <location>
        <position position="211"/>
    </location>
    <ligand>
        <name>pyruvate</name>
        <dbReference type="ChEBI" id="CHEBI:15361"/>
    </ligand>
</feature>
<dbReference type="PIRSF" id="PIRSF001365">
    <property type="entry name" value="DHDPS"/>
    <property type="match status" value="1"/>
</dbReference>
<dbReference type="GO" id="GO:0008747">
    <property type="term" value="F:N-acetylneuraminate lyase activity"/>
    <property type="evidence" value="ECO:0007669"/>
    <property type="project" value="TreeGrafter"/>
</dbReference>
<dbReference type="PANTHER" id="PTHR42849:SF1">
    <property type="entry name" value="N-ACETYLNEURAMINATE LYASE"/>
    <property type="match status" value="1"/>
</dbReference>
<dbReference type="GO" id="GO:0019262">
    <property type="term" value="P:N-acetylneuraminate catabolic process"/>
    <property type="evidence" value="ECO:0007669"/>
    <property type="project" value="TreeGrafter"/>
</dbReference>
<feature type="active site" description="Schiff-base intermediate with substrate" evidence="3">
    <location>
        <position position="169"/>
    </location>
</feature>
<dbReference type="Proteomes" id="UP000198940">
    <property type="component" value="Unassembled WGS sequence"/>
</dbReference>
<evidence type="ECO:0000313" key="8">
    <source>
        <dbReference type="Proteomes" id="UP000198940"/>
    </source>
</evidence>
<sequence length="304" mass="33925">MKKLELKGIIAAGFSPFDVDGKLKLEAIPPLVDHLVEQGIDGFYLTGSTGEGMSCSIEQRMAIVETYMQAVNKRVPVIICVSHASHETSTLLTKHAIEVGADAVSANLPTYYGINNLDHLVYGVQKMVDCQDELPFIYYHIPGKTGLNFKMYDFLEAIAGRLPQLKGIKYTAGNLDDYIRCEHTFGKALKMYFGVDELFLPALSLGTDAFIGSTYNFMLPMYQKIVEHYNKNDPKGAITQYHQVAEIINGFLKYDGLSAQKAIMKMIGHDFGPPKPPVRPLLEAQYKDLNLVMERQGLFNPIPH</sequence>
<dbReference type="GO" id="GO:0005829">
    <property type="term" value="C:cytosol"/>
    <property type="evidence" value="ECO:0007669"/>
    <property type="project" value="TreeGrafter"/>
</dbReference>
<accession>A0A1M7APZ3</accession>
<dbReference type="SMART" id="SM01130">
    <property type="entry name" value="DHDPS"/>
    <property type="match status" value="1"/>
</dbReference>
<evidence type="ECO:0000256" key="2">
    <source>
        <dbReference type="PIRNR" id="PIRNR001365"/>
    </source>
</evidence>
<evidence type="ECO:0000313" key="5">
    <source>
        <dbReference type="EMBL" id="SFC35006.1"/>
    </source>
</evidence>
<comment type="similarity">
    <text evidence="2">Belongs to the DapA family.</text>
</comment>
<keyword evidence="1 2" id="KW-0456">Lyase</keyword>
<dbReference type="EMBL" id="FOKU01000009">
    <property type="protein sequence ID" value="SFC35006.1"/>
    <property type="molecule type" value="Genomic_DNA"/>
</dbReference>
<protein>
    <submittedName>
        <fullName evidence="6">N-acetylneuraminate lyase</fullName>
    </submittedName>
</protein>
<dbReference type="OrthoDB" id="9778880at2"/>
<dbReference type="EMBL" id="FRAT01000010">
    <property type="protein sequence ID" value="SHL44469.1"/>
    <property type="molecule type" value="Genomic_DNA"/>
</dbReference>
<dbReference type="RefSeq" id="WP_072882175.1">
    <property type="nucleotide sequence ID" value="NZ_FOKU01000009.1"/>
</dbReference>
<dbReference type="InterPro" id="IPR002220">
    <property type="entry name" value="DapA-like"/>
</dbReference>
<dbReference type="PRINTS" id="PR00146">
    <property type="entry name" value="DHPICSNTHASE"/>
</dbReference>
<evidence type="ECO:0000313" key="6">
    <source>
        <dbReference type="EMBL" id="SHL44469.1"/>
    </source>
</evidence>
<proteinExistence type="inferred from homology"/>
<dbReference type="SUPFAM" id="SSF51569">
    <property type="entry name" value="Aldolase"/>
    <property type="match status" value="1"/>
</dbReference>
<dbReference type="Proteomes" id="UP000184031">
    <property type="component" value="Unassembled WGS sequence"/>
</dbReference>
<name>A0A1M7APZ3_9FLAO</name>
<dbReference type="STRING" id="1055723.SAMN05216293_3489"/>
<dbReference type="AlphaFoldDB" id="A0A1M7APZ3"/>
<evidence type="ECO:0000313" key="7">
    <source>
        <dbReference type="Proteomes" id="UP000184031"/>
    </source>
</evidence>
<feature type="binding site" evidence="4">
    <location>
        <position position="49"/>
    </location>
    <ligand>
        <name>pyruvate</name>
        <dbReference type="ChEBI" id="CHEBI:15361"/>
    </ligand>
</feature>
<evidence type="ECO:0000256" key="1">
    <source>
        <dbReference type="ARBA" id="ARBA00023239"/>
    </source>
</evidence>
<dbReference type="Pfam" id="PF00701">
    <property type="entry name" value="DHDPS"/>
    <property type="match status" value="1"/>
</dbReference>
<organism evidence="6 7">
    <name type="scientific">Flagellimonas taeanensis</name>
    <dbReference type="NCBI Taxonomy" id="1005926"/>
    <lineage>
        <taxon>Bacteria</taxon>
        <taxon>Pseudomonadati</taxon>
        <taxon>Bacteroidota</taxon>
        <taxon>Flavobacteriia</taxon>
        <taxon>Flavobacteriales</taxon>
        <taxon>Flavobacteriaceae</taxon>
        <taxon>Flagellimonas</taxon>
    </lineage>
</organism>
<dbReference type="InterPro" id="IPR013785">
    <property type="entry name" value="Aldolase_TIM"/>
</dbReference>
<keyword evidence="8" id="KW-1185">Reference proteome</keyword>
<dbReference type="Gene3D" id="3.20.20.70">
    <property type="entry name" value="Aldolase class I"/>
    <property type="match status" value="1"/>
</dbReference>
<feature type="active site" description="Proton donor/acceptor" evidence="3">
    <location>
        <position position="139"/>
    </location>
</feature>
<reference evidence="6 7" key="1">
    <citation type="submission" date="2016-11" db="EMBL/GenBank/DDBJ databases">
        <authorList>
            <person name="Varghese N."/>
            <person name="Submissions S."/>
        </authorList>
    </citation>
    <scope>NUCLEOTIDE SEQUENCE [LARGE SCALE GENOMIC DNA]</scope>
    <source>
        <strain evidence="6 7">CGMCC 1.12174</strain>
        <strain evidence="5 8">DSM 26351</strain>
    </source>
</reference>
<evidence type="ECO:0000256" key="3">
    <source>
        <dbReference type="PIRSR" id="PIRSR001365-1"/>
    </source>
</evidence>
<gene>
    <name evidence="5" type="ORF">SAMN04487891_109118</name>
    <name evidence="6" type="ORF">SAMN05216293_3489</name>
</gene>
<comment type="caution">
    <text evidence="6">The sequence shown here is derived from an EMBL/GenBank/DDBJ whole genome shotgun (WGS) entry which is preliminary data.</text>
</comment>